<proteinExistence type="predicted"/>
<accession>K0TF19</accession>
<feature type="compositionally biased region" description="Polar residues" evidence="1">
    <location>
        <begin position="68"/>
        <end position="82"/>
    </location>
</feature>
<feature type="compositionally biased region" description="Basic and acidic residues" evidence="1">
    <location>
        <begin position="964"/>
        <end position="974"/>
    </location>
</feature>
<feature type="region of interest" description="Disordered" evidence="1">
    <location>
        <begin position="1069"/>
        <end position="1098"/>
    </location>
</feature>
<feature type="compositionally biased region" description="Basic residues" evidence="1">
    <location>
        <begin position="1272"/>
        <end position="1282"/>
    </location>
</feature>
<feature type="region of interest" description="Disordered" evidence="1">
    <location>
        <begin position="163"/>
        <end position="182"/>
    </location>
</feature>
<feature type="compositionally biased region" description="Low complexity" evidence="1">
    <location>
        <begin position="83"/>
        <end position="99"/>
    </location>
</feature>
<feature type="compositionally biased region" description="Polar residues" evidence="1">
    <location>
        <begin position="1"/>
        <end position="17"/>
    </location>
</feature>
<evidence type="ECO:0000313" key="3">
    <source>
        <dbReference type="Proteomes" id="UP000266841"/>
    </source>
</evidence>
<dbReference type="EMBL" id="AGNL01001006">
    <property type="protein sequence ID" value="EJK77338.1"/>
    <property type="molecule type" value="Genomic_DNA"/>
</dbReference>
<dbReference type="Proteomes" id="UP000266841">
    <property type="component" value="Unassembled WGS sequence"/>
</dbReference>
<reference evidence="2 3" key="1">
    <citation type="journal article" date="2012" name="Genome Biol.">
        <title>Genome and low-iron response of an oceanic diatom adapted to chronic iron limitation.</title>
        <authorList>
            <person name="Lommer M."/>
            <person name="Specht M."/>
            <person name="Roy A.S."/>
            <person name="Kraemer L."/>
            <person name="Andreson R."/>
            <person name="Gutowska M.A."/>
            <person name="Wolf J."/>
            <person name="Bergner S.V."/>
            <person name="Schilhabel M.B."/>
            <person name="Klostermeier U.C."/>
            <person name="Beiko R.G."/>
            <person name="Rosenstiel P."/>
            <person name="Hippler M."/>
            <person name="Laroche J."/>
        </authorList>
    </citation>
    <scope>NUCLEOTIDE SEQUENCE [LARGE SCALE GENOMIC DNA]</scope>
    <source>
        <strain evidence="2 3">CCMP1005</strain>
    </source>
</reference>
<evidence type="ECO:0008006" key="4">
    <source>
        <dbReference type="Google" id="ProtNLM"/>
    </source>
</evidence>
<gene>
    <name evidence="2" type="ORF">THAOC_00835</name>
</gene>
<feature type="region of interest" description="Disordered" evidence="1">
    <location>
        <begin position="948"/>
        <end position="974"/>
    </location>
</feature>
<feature type="compositionally biased region" description="Polar residues" evidence="1">
    <location>
        <begin position="135"/>
        <end position="155"/>
    </location>
</feature>
<name>K0TF19_THAOC</name>
<feature type="compositionally biased region" description="Low complexity" evidence="1">
    <location>
        <begin position="42"/>
        <end position="60"/>
    </location>
</feature>
<feature type="region of interest" description="Disordered" evidence="1">
    <location>
        <begin position="1354"/>
        <end position="1385"/>
    </location>
</feature>
<dbReference type="OrthoDB" id="1426481at2759"/>
<dbReference type="eggNOG" id="ENOG502SS9P">
    <property type="taxonomic scope" value="Eukaryota"/>
</dbReference>
<protein>
    <recommendedName>
        <fullName evidence="4">SWIM-type domain-containing protein</fullName>
    </recommendedName>
</protein>
<feature type="compositionally biased region" description="Polar residues" evidence="1">
    <location>
        <begin position="26"/>
        <end position="37"/>
    </location>
</feature>
<comment type="caution">
    <text evidence="2">The sequence shown here is derived from an EMBL/GenBank/DDBJ whole genome shotgun (WGS) entry which is preliminary data.</text>
</comment>
<evidence type="ECO:0000313" key="2">
    <source>
        <dbReference type="EMBL" id="EJK77338.1"/>
    </source>
</evidence>
<feature type="region of interest" description="Disordered" evidence="1">
    <location>
        <begin position="1"/>
        <end position="155"/>
    </location>
</feature>
<feature type="region of interest" description="Disordered" evidence="1">
    <location>
        <begin position="1272"/>
        <end position="1299"/>
    </location>
</feature>
<organism evidence="2 3">
    <name type="scientific">Thalassiosira oceanica</name>
    <name type="common">Marine diatom</name>
    <dbReference type="NCBI Taxonomy" id="159749"/>
    <lineage>
        <taxon>Eukaryota</taxon>
        <taxon>Sar</taxon>
        <taxon>Stramenopiles</taxon>
        <taxon>Ochrophyta</taxon>
        <taxon>Bacillariophyta</taxon>
        <taxon>Coscinodiscophyceae</taxon>
        <taxon>Thalassiosirophycidae</taxon>
        <taxon>Thalassiosirales</taxon>
        <taxon>Thalassiosiraceae</taxon>
        <taxon>Thalassiosira</taxon>
    </lineage>
</organism>
<keyword evidence="3" id="KW-1185">Reference proteome</keyword>
<sequence length="1385" mass="154484">MSSQERLPTASSSQWQPLSAEMAQDPMSSRRPSSIQVQDGPAAAAAVTTSSSAYTASTASGLSLGPGTMTQLRQPTLGTLVQPTMPTSTTPNHSPPNSSGRAEGADEFASPSLAVAVSNEDSSGDDEFDKPAPADSSTPVTNPVQVAEGSDNTLNVVAREPNVATGDEKAPSLDVSAPPLGDNDEFGYDEFGYSEDDLVDLARMEREAQALFPPKRKDKAFSEAKDLKSQLQCRIGDAHGFRISNQGGSSFTCACANESISAAKKREKRQKNNPLAVKRQVTKKGQRGCKWKVSYSRVNPKDPKDKRIYVTKAEYRHTHGCRPNTQQLLHQNISGGAYLRDKDVNAEIVDRLLNTFRYSDYVNARAIRNVLRDLLPESVPINAALIANVRVRMNKIVDQYERDEYGKLKLEKEMKVTADDADRLINDSLDDAKHDKLCGEALKNPEFVGVHTQELKLMLNEALEKGKETDQIVALLSRLKEEDPAFDYRISWDARRKAKVFVWQDGVMRKHCQDGLCDVFMLDMMKRQQNSADWPYCGPVLITGENKAVCGCEAIVISEDSESYIFVMNSLYDMSGVSRDETKIIFGDGIMSTNLLTALGIDKTCNLILDRYHLKKVDWKKKFRWDWNRMEPLMEAVMYAKSEAEYDIAIDNVRKKIKSQELQDYIEKEVHPNRFHFVDYWIKVRQGLHFIQIHVLRSFQLALIQQYPYHLNRNGDQGARRDVTNHSSYCARISVGSYMTPAEQISKCLTRSMDVAKELNAERYKYYLETVATSQELRERGDVQSANAILELSSEGYRIWERARDEAPNYSSRPCVTKPGCIEVYRSDNQVAPPRIIGPDEPCICSDKIANMSLCKHELVEDGGLFKIERFRPRFRKRKEVKSALRPATSAGHFEHAKVDAKVDDGGSLDDDPLEDSYVARADLSHMKQGTFIPGLEELHGEDAPVFEEGDDRKQPAAAAAAHTADETNVDRPAKKQRMSYVEAMNAVKPLGELLLSHSHRDLIQQGIASLLELGRTGEMMDSKSFGAHLNEGMDKFASYYSHQCGGVAVSKNEGAEICPTADDGCLGDLTRRNGGSNQGRPRQNRLKPSVEGSNKKRKTPMCSFCQMPGHKKGQKCPSYSTWKQFECTDDEVTELKSMLGSTTLHKFLACPPAIERILKAREEAQETVPWPFNGAHMILVGAYFDCDVPSVATRYGSDPRIDNVLNNIIAVSFLKLGGCELFKDLGGEKTFYLRFVLFQFPGDLTPLTDSSTGLRFEKVYASVKTWDSFRRRSPAHRRSRSSPRPPRPRSTLAGGHRHECIRAGPPAGVALPKSIAEPYPAQTSIHPLSDDFPRLIGRGPGDGRYRDRAEPAEMSVHPRGVGQSHPLGFPISSNSIDYKKLQRS</sequence>
<evidence type="ECO:0000256" key="1">
    <source>
        <dbReference type="SAM" id="MobiDB-lite"/>
    </source>
</evidence>